<keyword evidence="1" id="KW-0472">Membrane</keyword>
<accession>A0A6A6HRZ3</accession>
<dbReference type="AlphaFoldDB" id="A0A6A6HRZ3"/>
<evidence type="ECO:0000313" key="4">
    <source>
        <dbReference type="Proteomes" id="UP000800094"/>
    </source>
</evidence>
<protein>
    <recommendedName>
        <fullName evidence="2">Protein kinase domain-containing protein</fullName>
    </recommendedName>
</protein>
<feature type="transmembrane region" description="Helical" evidence="1">
    <location>
        <begin position="62"/>
        <end position="80"/>
    </location>
</feature>
<feature type="non-terminal residue" evidence="3">
    <location>
        <position position="1"/>
    </location>
</feature>
<dbReference type="GO" id="GO:0004672">
    <property type="term" value="F:protein kinase activity"/>
    <property type="evidence" value="ECO:0007669"/>
    <property type="project" value="InterPro"/>
</dbReference>
<dbReference type="RefSeq" id="XP_033675224.1">
    <property type="nucleotide sequence ID" value="XM_033824537.1"/>
</dbReference>
<dbReference type="PROSITE" id="PS50011">
    <property type="entry name" value="PROTEIN_KINASE_DOM"/>
    <property type="match status" value="1"/>
</dbReference>
<gene>
    <name evidence="3" type="ORF">BU26DRAFT_443291</name>
</gene>
<dbReference type="Proteomes" id="UP000800094">
    <property type="component" value="Unassembled WGS sequence"/>
</dbReference>
<dbReference type="Gene3D" id="1.10.510.10">
    <property type="entry name" value="Transferase(Phosphotransferase) domain 1"/>
    <property type="match status" value="1"/>
</dbReference>
<keyword evidence="1" id="KW-1133">Transmembrane helix</keyword>
<keyword evidence="1" id="KW-0812">Transmembrane</keyword>
<dbReference type="GeneID" id="54577867"/>
<organism evidence="3 4">
    <name type="scientific">Trematosphaeria pertusa</name>
    <dbReference type="NCBI Taxonomy" id="390896"/>
    <lineage>
        <taxon>Eukaryota</taxon>
        <taxon>Fungi</taxon>
        <taxon>Dikarya</taxon>
        <taxon>Ascomycota</taxon>
        <taxon>Pezizomycotina</taxon>
        <taxon>Dothideomycetes</taxon>
        <taxon>Pleosporomycetidae</taxon>
        <taxon>Pleosporales</taxon>
        <taxon>Massarineae</taxon>
        <taxon>Trematosphaeriaceae</taxon>
        <taxon>Trematosphaeria</taxon>
    </lineage>
</organism>
<dbReference type="InterPro" id="IPR000719">
    <property type="entry name" value="Prot_kinase_dom"/>
</dbReference>
<proteinExistence type="predicted"/>
<evidence type="ECO:0000256" key="1">
    <source>
        <dbReference type="SAM" id="Phobius"/>
    </source>
</evidence>
<evidence type="ECO:0000313" key="3">
    <source>
        <dbReference type="EMBL" id="KAF2240220.1"/>
    </source>
</evidence>
<name>A0A6A6HRZ3_9PLEO</name>
<dbReference type="InterPro" id="IPR011009">
    <property type="entry name" value="Kinase-like_dom_sf"/>
</dbReference>
<dbReference type="OrthoDB" id="1668230at2759"/>
<reference evidence="3" key="1">
    <citation type="journal article" date="2020" name="Stud. Mycol.">
        <title>101 Dothideomycetes genomes: a test case for predicting lifestyles and emergence of pathogens.</title>
        <authorList>
            <person name="Haridas S."/>
            <person name="Albert R."/>
            <person name="Binder M."/>
            <person name="Bloem J."/>
            <person name="Labutti K."/>
            <person name="Salamov A."/>
            <person name="Andreopoulos B."/>
            <person name="Baker S."/>
            <person name="Barry K."/>
            <person name="Bills G."/>
            <person name="Bluhm B."/>
            <person name="Cannon C."/>
            <person name="Castanera R."/>
            <person name="Culley D."/>
            <person name="Daum C."/>
            <person name="Ezra D."/>
            <person name="Gonzalez J."/>
            <person name="Henrissat B."/>
            <person name="Kuo A."/>
            <person name="Liang C."/>
            <person name="Lipzen A."/>
            <person name="Lutzoni F."/>
            <person name="Magnuson J."/>
            <person name="Mondo S."/>
            <person name="Nolan M."/>
            <person name="Ohm R."/>
            <person name="Pangilinan J."/>
            <person name="Park H.-J."/>
            <person name="Ramirez L."/>
            <person name="Alfaro M."/>
            <person name="Sun H."/>
            <person name="Tritt A."/>
            <person name="Yoshinaga Y."/>
            <person name="Zwiers L.-H."/>
            <person name="Turgeon B."/>
            <person name="Goodwin S."/>
            <person name="Spatafora J."/>
            <person name="Crous P."/>
            <person name="Grigoriev I."/>
        </authorList>
    </citation>
    <scope>NUCLEOTIDE SEQUENCE</scope>
    <source>
        <strain evidence="3">CBS 122368</strain>
    </source>
</reference>
<dbReference type="SUPFAM" id="SSF56112">
    <property type="entry name" value="Protein kinase-like (PK-like)"/>
    <property type="match status" value="1"/>
</dbReference>
<sequence length="81" mass="9378">QIISALCFMHVRGVVYSNLNIFNILLDINLNTKLIDFASFSLDRSLLLIVVTESYRRPRDTYYIKANIFIFSSTLYIIIIG</sequence>
<evidence type="ECO:0000259" key="2">
    <source>
        <dbReference type="PROSITE" id="PS50011"/>
    </source>
</evidence>
<dbReference type="EMBL" id="ML987227">
    <property type="protein sequence ID" value="KAF2240220.1"/>
    <property type="molecule type" value="Genomic_DNA"/>
</dbReference>
<dbReference type="GO" id="GO:0005524">
    <property type="term" value="F:ATP binding"/>
    <property type="evidence" value="ECO:0007669"/>
    <property type="project" value="InterPro"/>
</dbReference>
<feature type="domain" description="Protein kinase" evidence="2">
    <location>
        <begin position="1"/>
        <end position="81"/>
    </location>
</feature>
<keyword evidence="4" id="KW-1185">Reference proteome</keyword>